<feature type="domain" description="DUF4158" evidence="2">
    <location>
        <begin position="2"/>
        <end position="146"/>
    </location>
</feature>
<sequence>MIQVWTLLEDDMKRVRNKSGATRLGFALLLKFFEVEARFPESIKEVPAAAIEYVAQQVKVPAEAWAAYDWQGDRIKRHRKEIREAYGFWSNTEEDQERLAGWLAAELCPVELSRDRLAAAAVVARCRNDHIEPPAPGQVRRLVGKAVKDFEARFCRSTLDRLSHATRSRLEDLVAGDGTDDQGDGDGAVAGGGRSHFTEQDGPRRHGLGEPAGRGEQAGAGEAAGAARGPVRGRVGEAGGRLAGTGVEGVPGEPGADEAAAAPDAAGHAVPCPADRDHRLVAGKRSIVGILSWARRCRPQVRDRLVAHRAPVSERSDRIRPQ</sequence>
<accession>A0A7W2HJX9</accession>
<feature type="region of interest" description="Disordered" evidence="1">
    <location>
        <begin position="173"/>
        <end position="243"/>
    </location>
</feature>
<proteinExistence type="predicted"/>
<organism evidence="3 4">
    <name type="scientific">Streptomyces himalayensis subsp. aureolus</name>
    <dbReference type="NCBI Taxonomy" id="2758039"/>
    <lineage>
        <taxon>Bacteria</taxon>
        <taxon>Bacillati</taxon>
        <taxon>Actinomycetota</taxon>
        <taxon>Actinomycetes</taxon>
        <taxon>Kitasatosporales</taxon>
        <taxon>Streptomycetaceae</taxon>
        <taxon>Streptomyces</taxon>
        <taxon>Streptomyces himalayensis</taxon>
    </lineage>
</organism>
<name>A0A7W2HJX9_9ACTN</name>
<protein>
    <submittedName>
        <fullName evidence="3">DUF4158 domain-containing protein</fullName>
    </submittedName>
</protein>
<evidence type="ECO:0000259" key="2">
    <source>
        <dbReference type="Pfam" id="PF13700"/>
    </source>
</evidence>
<reference evidence="3 4" key="1">
    <citation type="submission" date="2020-07" db="EMBL/GenBank/DDBJ databases">
        <title>Streptomyces isolated from Indian soil.</title>
        <authorList>
            <person name="Mandal S."/>
            <person name="Maiti P.K."/>
        </authorList>
    </citation>
    <scope>NUCLEOTIDE SEQUENCE [LARGE SCALE GENOMIC DNA]</scope>
    <source>
        <strain evidence="3 4">PSKA54</strain>
    </source>
</reference>
<evidence type="ECO:0000313" key="3">
    <source>
        <dbReference type="EMBL" id="MBA4866595.1"/>
    </source>
</evidence>
<evidence type="ECO:0000256" key="1">
    <source>
        <dbReference type="SAM" id="MobiDB-lite"/>
    </source>
</evidence>
<feature type="compositionally biased region" description="Low complexity" evidence="1">
    <location>
        <begin position="219"/>
        <end position="233"/>
    </location>
</feature>
<dbReference type="Proteomes" id="UP000586976">
    <property type="component" value="Unassembled WGS sequence"/>
</dbReference>
<dbReference type="AlphaFoldDB" id="A0A7W2HJX9"/>
<feature type="compositionally biased region" description="Basic and acidic residues" evidence="1">
    <location>
        <begin position="196"/>
        <end position="208"/>
    </location>
</feature>
<evidence type="ECO:0000313" key="4">
    <source>
        <dbReference type="Proteomes" id="UP000586976"/>
    </source>
</evidence>
<dbReference type="EMBL" id="JACEQY010000067">
    <property type="protein sequence ID" value="MBA4866595.1"/>
    <property type="molecule type" value="Genomic_DNA"/>
</dbReference>
<gene>
    <name evidence="3" type="ORF">H1V43_35890</name>
</gene>
<keyword evidence="4" id="KW-1185">Reference proteome</keyword>
<feature type="compositionally biased region" description="Gly residues" evidence="1">
    <location>
        <begin position="185"/>
        <end position="194"/>
    </location>
</feature>
<comment type="caution">
    <text evidence="3">The sequence shown here is derived from an EMBL/GenBank/DDBJ whole genome shotgun (WGS) entry which is preliminary data.</text>
</comment>
<dbReference type="InterPro" id="IPR025296">
    <property type="entry name" value="DUF4158"/>
</dbReference>
<dbReference type="Pfam" id="PF13700">
    <property type="entry name" value="DUF4158"/>
    <property type="match status" value="1"/>
</dbReference>